<dbReference type="AlphaFoldDB" id="A0A7D9DZP6"/>
<proteinExistence type="predicted"/>
<keyword evidence="2" id="KW-1185">Reference proteome</keyword>
<gene>
    <name evidence="1" type="ORF">PACLA_8A034784</name>
</gene>
<dbReference type="OrthoDB" id="5990379at2759"/>
<evidence type="ECO:0000313" key="1">
    <source>
        <dbReference type="EMBL" id="CAB3997936.1"/>
    </source>
</evidence>
<comment type="caution">
    <text evidence="1">The sequence shown here is derived from an EMBL/GenBank/DDBJ whole genome shotgun (WGS) entry which is preliminary data.</text>
</comment>
<organism evidence="1 2">
    <name type="scientific">Paramuricea clavata</name>
    <name type="common">Red gorgonian</name>
    <name type="synonym">Violescent sea-whip</name>
    <dbReference type="NCBI Taxonomy" id="317549"/>
    <lineage>
        <taxon>Eukaryota</taxon>
        <taxon>Metazoa</taxon>
        <taxon>Cnidaria</taxon>
        <taxon>Anthozoa</taxon>
        <taxon>Octocorallia</taxon>
        <taxon>Malacalcyonacea</taxon>
        <taxon>Plexauridae</taxon>
        <taxon>Paramuricea</taxon>
    </lineage>
</organism>
<accession>A0A7D9DZP6</accession>
<evidence type="ECO:0000313" key="2">
    <source>
        <dbReference type="Proteomes" id="UP001152795"/>
    </source>
</evidence>
<dbReference type="Proteomes" id="UP001152795">
    <property type="component" value="Unassembled WGS sequence"/>
</dbReference>
<sequence length="198" mass="22776">MKEAYAKVSNLASKNASRGKKQYDRKVRSTVLQPGDRILVRNLTPRGGPGKLRSFWENEVHVVLSTKGPDSPVYNVQSESKKKPRTLHCNMLLACDYLSTKLAVTAPRQRRDQDRLSTRNTSIDDNSSDDEGEYLSVSYRMPLTVHSKHDLYPMENNRWSYKCRSRTTYESGNILPTEDEPEEPFEIQGETMKKFRNS</sequence>
<protein>
    <submittedName>
        <fullName evidence="1">Uncharacterized protein</fullName>
    </submittedName>
</protein>
<reference evidence="1" key="1">
    <citation type="submission" date="2020-04" db="EMBL/GenBank/DDBJ databases">
        <authorList>
            <person name="Alioto T."/>
            <person name="Alioto T."/>
            <person name="Gomez Garrido J."/>
        </authorList>
    </citation>
    <scope>NUCLEOTIDE SEQUENCE</scope>
    <source>
        <strain evidence="1">A484AB</strain>
    </source>
</reference>
<name>A0A7D9DZP6_PARCT</name>
<dbReference type="EMBL" id="CACRXK020003231">
    <property type="protein sequence ID" value="CAB3997936.1"/>
    <property type="molecule type" value="Genomic_DNA"/>
</dbReference>